<dbReference type="PROSITE" id="PS50878">
    <property type="entry name" value="RT_POL"/>
    <property type="match status" value="1"/>
</dbReference>
<dbReference type="PANTHER" id="PTHR33116:SF87">
    <property type="entry name" value="OS01G0158850 PROTEIN"/>
    <property type="match status" value="1"/>
</dbReference>
<evidence type="ECO:0000313" key="5">
    <source>
        <dbReference type="Proteomes" id="UP001341281"/>
    </source>
</evidence>
<evidence type="ECO:0000256" key="2">
    <source>
        <dbReference type="SAM" id="MobiDB-lite"/>
    </source>
</evidence>
<sequence length="1187" mass="135360">MQITVRDEAAMRKNGGVFGLQGQNNSDSENPLPIDMDIDPEGDEKDQQEENENNDNAQNKPRDQSNNHKNPQNSGIKKSAGPGFQSASLLPADISPELPAVGGNAVPLARVHELVSGSAASDSQPNFLVVTEPEEQLMLEANKLQLCHRMAAAPDAPSPCKPAKNFVTPPPKQNAQQPGTPTRSSKRSAATADQNSLERASRLKARMNLDSYEDKGVIFSSAKNSMALAVEGIRRGDQHREAKSVPLEDLGNKRGSGSLVADEDLAKTEGGDFSAVNILCSDIAEGFSEEEGDLSDLRSPRLKKKQKFRFKKKKGRDFLWHCKPPVGWSGGMLMGINLLTFDTGEIEEGDFFIKFKVRNKVDDFRWLLVSIYGPAQQENKEAFLLELAHLCSKETLPMVVGGDFNILRGPNEKNNSNYNDRWPFLFNAVIDACNLQELEMSGRRYTWANNLPVQTFEKLNRVLMCIEWELKFPRATVQALTREISDHTPLFLNSGDTSTSGNPPLFKFELGWLLRDGFFDMVRNIWVSTNSGQTALERWQNKIRRLRQHLRGWEKHVSGCYKKEKKQILNKLDELDKKSEDAQLENDELNLKHALSERLACLLREEELKWYQRAKENEILIEKFSEDEVRKAIFQMEHNKAPGPDGFPPEFYQVFWTTLFEEFHVRTLNLHSLNFGTIIMLPKSSEAKQIQQYRPICLLNVSFKIFTKVATNRLTQISHRVIRPSQTAFLPGRNIMVGAVILHETLHELHKKKRNDIVFKIDFEKAYNNVRWDFLQQTLRMKGFLAKWCSWVQSFVQPGNVGVKVNDQVGSYFQTKKGVHQGYPEARERWKLEEAVRAGSPEPYPPKSADPGTPEAEPPVEASNSLSRRQDDDLRDTTRGEREGRVSSLGLDLLLISRGCYNIVVDMLAIMINRAKDAGQIEGLIPHLVQDGLSILQYADDTVIFLEHDIERAKNLKLLLCAFEQLSGLKINFHKSEIFYFGQAKQQEEAYSHLFGCSLGSFPFRYLGIPMHFRKLSNKDWALVEDRFEKRLSGWKGKLLSVGGRLVLINSVLSSLPMFMLSFFEVPKGVLQKMDYYRSRFYWQNEYRLARWEILCQPKNQGGLGILILELQNKCLLSKWLFKLCNEDGVWQQLIRNKYLKNKTLSQVEKRLGDSHYWSGLMEIKGQFLNLGSFTLKNGTQIRFWEG</sequence>
<feature type="coiled-coil region" evidence="1">
    <location>
        <begin position="536"/>
        <end position="592"/>
    </location>
</feature>
<evidence type="ECO:0000259" key="3">
    <source>
        <dbReference type="PROSITE" id="PS50878"/>
    </source>
</evidence>
<dbReference type="InterPro" id="IPR043502">
    <property type="entry name" value="DNA/RNA_pol_sf"/>
</dbReference>
<dbReference type="Proteomes" id="UP001341281">
    <property type="component" value="Chromosome 01"/>
</dbReference>
<feature type="region of interest" description="Disordered" evidence="2">
    <location>
        <begin position="835"/>
        <end position="881"/>
    </location>
</feature>
<keyword evidence="5" id="KW-1185">Reference proteome</keyword>
<name>A0AAQ3SL06_PASNO</name>
<dbReference type="SUPFAM" id="SSF56672">
    <property type="entry name" value="DNA/RNA polymerases"/>
    <property type="match status" value="1"/>
</dbReference>
<proteinExistence type="predicted"/>
<feature type="compositionally biased region" description="Basic and acidic residues" evidence="2">
    <location>
        <begin position="1"/>
        <end position="11"/>
    </location>
</feature>
<dbReference type="Gene3D" id="3.60.10.10">
    <property type="entry name" value="Endonuclease/exonuclease/phosphatase"/>
    <property type="match status" value="1"/>
</dbReference>
<reference evidence="4 5" key="1">
    <citation type="submission" date="2024-02" db="EMBL/GenBank/DDBJ databases">
        <title>High-quality chromosome-scale genome assembly of Pensacola bahiagrass (Paspalum notatum Flugge var. saurae).</title>
        <authorList>
            <person name="Vega J.M."/>
            <person name="Podio M."/>
            <person name="Orjuela J."/>
            <person name="Siena L.A."/>
            <person name="Pessino S.C."/>
            <person name="Combes M.C."/>
            <person name="Mariac C."/>
            <person name="Albertini E."/>
            <person name="Pupilli F."/>
            <person name="Ortiz J.P.A."/>
            <person name="Leblanc O."/>
        </authorList>
    </citation>
    <scope>NUCLEOTIDE SEQUENCE [LARGE SCALE GENOMIC DNA]</scope>
    <source>
        <strain evidence="4">R1</strain>
        <tissue evidence="4">Leaf</tissue>
    </source>
</reference>
<feature type="compositionally biased region" description="Basic and acidic residues" evidence="2">
    <location>
        <begin position="868"/>
        <end position="881"/>
    </location>
</feature>
<dbReference type="Pfam" id="PF00078">
    <property type="entry name" value="RVT_1"/>
    <property type="match status" value="1"/>
</dbReference>
<dbReference type="InterPro" id="IPR036691">
    <property type="entry name" value="Endo/exonu/phosph_ase_sf"/>
</dbReference>
<evidence type="ECO:0000313" key="4">
    <source>
        <dbReference type="EMBL" id="WVZ52923.1"/>
    </source>
</evidence>
<dbReference type="PANTHER" id="PTHR33116">
    <property type="entry name" value="REVERSE TRANSCRIPTASE ZINC-BINDING DOMAIN-CONTAINING PROTEIN-RELATED-RELATED"/>
    <property type="match status" value="1"/>
</dbReference>
<dbReference type="InterPro" id="IPR000477">
    <property type="entry name" value="RT_dom"/>
</dbReference>
<gene>
    <name evidence="4" type="ORF">U9M48_003922</name>
</gene>
<feature type="compositionally biased region" description="Polar residues" evidence="2">
    <location>
        <begin position="173"/>
        <end position="198"/>
    </location>
</feature>
<feature type="domain" description="Reverse transcriptase" evidence="3">
    <location>
        <begin position="662"/>
        <end position="1011"/>
    </location>
</feature>
<evidence type="ECO:0000256" key="1">
    <source>
        <dbReference type="SAM" id="Coils"/>
    </source>
</evidence>
<keyword evidence="1" id="KW-0175">Coiled coil</keyword>
<dbReference type="AlphaFoldDB" id="A0AAQ3SL06"/>
<feature type="region of interest" description="Disordered" evidence="2">
    <location>
        <begin position="155"/>
        <end position="198"/>
    </location>
</feature>
<dbReference type="EMBL" id="CP144745">
    <property type="protein sequence ID" value="WVZ52923.1"/>
    <property type="molecule type" value="Genomic_DNA"/>
</dbReference>
<accession>A0AAQ3SL06</accession>
<feature type="compositionally biased region" description="Polar residues" evidence="2">
    <location>
        <begin position="67"/>
        <end position="76"/>
    </location>
</feature>
<dbReference type="SUPFAM" id="SSF56219">
    <property type="entry name" value="DNase I-like"/>
    <property type="match status" value="1"/>
</dbReference>
<dbReference type="CDD" id="cd01650">
    <property type="entry name" value="RT_nLTR_like"/>
    <property type="match status" value="1"/>
</dbReference>
<feature type="region of interest" description="Disordered" evidence="2">
    <location>
        <begin position="1"/>
        <end position="90"/>
    </location>
</feature>
<organism evidence="4 5">
    <name type="scientific">Paspalum notatum var. saurae</name>
    <dbReference type="NCBI Taxonomy" id="547442"/>
    <lineage>
        <taxon>Eukaryota</taxon>
        <taxon>Viridiplantae</taxon>
        <taxon>Streptophyta</taxon>
        <taxon>Embryophyta</taxon>
        <taxon>Tracheophyta</taxon>
        <taxon>Spermatophyta</taxon>
        <taxon>Magnoliopsida</taxon>
        <taxon>Liliopsida</taxon>
        <taxon>Poales</taxon>
        <taxon>Poaceae</taxon>
        <taxon>PACMAD clade</taxon>
        <taxon>Panicoideae</taxon>
        <taxon>Andropogonodae</taxon>
        <taxon>Paspaleae</taxon>
        <taxon>Paspalinae</taxon>
        <taxon>Paspalum</taxon>
    </lineage>
</organism>
<protein>
    <recommendedName>
        <fullName evidence="3">Reverse transcriptase domain-containing protein</fullName>
    </recommendedName>
</protein>
<feature type="compositionally biased region" description="Acidic residues" evidence="2">
    <location>
        <begin position="36"/>
        <end position="53"/>
    </location>
</feature>